<gene>
    <name evidence="3" type="primary">LOC105114719</name>
</gene>
<reference evidence="3" key="1">
    <citation type="submission" date="2025-08" db="UniProtKB">
        <authorList>
            <consortium name="RefSeq"/>
        </authorList>
    </citation>
    <scope>IDENTIFICATION</scope>
</reference>
<feature type="signal peptide" evidence="1">
    <location>
        <begin position="1"/>
        <end position="23"/>
    </location>
</feature>
<dbReference type="Pfam" id="PF00560">
    <property type="entry name" value="LRR_1"/>
    <property type="match status" value="3"/>
</dbReference>
<dbReference type="RefSeq" id="XP_011009668.1">
    <property type="nucleotide sequence ID" value="XM_011011366.1"/>
</dbReference>
<dbReference type="AlphaFoldDB" id="A0AAJ6TE57"/>
<sequence>MGLLDVFLFFLLLSAHNHGSLEACPNIAPRRRYLSDNLLSGGIPPEFGNITTLVLLDLSDNHLSGVIPHELGSLVNNEFSGELPKSFAALEKMVNLFITGNNFSGKIPEYIANRENLTVLYAADIENNEGMDFPFPNLSGMTSLTWLTLRNCSITGRIPEFILQMISPYYLDLSFNNFTGEIQTSVTINDSSTYTLEEISSMDHSPDDSLIQKLRVI</sequence>
<dbReference type="Proteomes" id="UP000694918">
    <property type="component" value="Unplaced"/>
</dbReference>
<evidence type="ECO:0000313" key="3">
    <source>
        <dbReference type="RefSeq" id="XP_011009668.1"/>
    </source>
</evidence>
<organism evidence="2 3">
    <name type="scientific">Populus euphratica</name>
    <name type="common">Euphrates poplar</name>
    <dbReference type="NCBI Taxonomy" id="75702"/>
    <lineage>
        <taxon>Eukaryota</taxon>
        <taxon>Viridiplantae</taxon>
        <taxon>Streptophyta</taxon>
        <taxon>Embryophyta</taxon>
        <taxon>Tracheophyta</taxon>
        <taxon>Spermatophyta</taxon>
        <taxon>Magnoliopsida</taxon>
        <taxon>eudicotyledons</taxon>
        <taxon>Gunneridae</taxon>
        <taxon>Pentapetalae</taxon>
        <taxon>rosids</taxon>
        <taxon>fabids</taxon>
        <taxon>Malpighiales</taxon>
        <taxon>Salicaceae</taxon>
        <taxon>Saliceae</taxon>
        <taxon>Populus</taxon>
    </lineage>
</organism>
<dbReference type="PANTHER" id="PTHR48064:SF6">
    <property type="entry name" value="RECEPTOR-LIKE PROTEIN KINASE 2"/>
    <property type="match status" value="1"/>
</dbReference>
<dbReference type="InterPro" id="IPR001611">
    <property type="entry name" value="Leu-rich_rpt"/>
</dbReference>
<dbReference type="InterPro" id="IPR032675">
    <property type="entry name" value="LRR_dom_sf"/>
</dbReference>
<dbReference type="Gene3D" id="3.80.10.10">
    <property type="entry name" value="Ribonuclease Inhibitor"/>
    <property type="match status" value="2"/>
</dbReference>
<keyword evidence="1" id="KW-0732">Signal</keyword>
<protein>
    <submittedName>
        <fullName evidence="3">Receptor-like protein kinase 2 isoform X1</fullName>
    </submittedName>
</protein>
<proteinExistence type="predicted"/>
<evidence type="ECO:0000313" key="2">
    <source>
        <dbReference type="Proteomes" id="UP000694918"/>
    </source>
</evidence>
<dbReference type="SUPFAM" id="SSF52058">
    <property type="entry name" value="L domain-like"/>
    <property type="match status" value="1"/>
</dbReference>
<feature type="chain" id="PRO_5042525081" evidence="1">
    <location>
        <begin position="24"/>
        <end position="217"/>
    </location>
</feature>
<evidence type="ECO:0000256" key="1">
    <source>
        <dbReference type="SAM" id="SignalP"/>
    </source>
</evidence>
<dbReference type="InterPro" id="IPR053038">
    <property type="entry name" value="RLP_Defense"/>
</dbReference>
<dbReference type="KEGG" id="peu:105114719"/>
<keyword evidence="2" id="KW-1185">Reference proteome</keyword>
<accession>A0AAJ6TE57</accession>
<dbReference type="PANTHER" id="PTHR48064">
    <property type="entry name" value="OS01G0750400 PROTEIN"/>
    <property type="match status" value="1"/>
</dbReference>
<dbReference type="GeneID" id="105114719"/>
<name>A0AAJ6TE57_POPEU</name>